<gene>
    <name evidence="10" type="ORF">AX774_g7063</name>
</gene>
<dbReference type="PANTHER" id="PTHR45881">
    <property type="entry name" value="CHECKPOINT SUPPRESSOR 1-LIKE, ISOFORM A-RELATED"/>
    <property type="match status" value="1"/>
</dbReference>
<dbReference type="InterPro" id="IPR008984">
    <property type="entry name" value="SMAD_FHA_dom_sf"/>
</dbReference>
<dbReference type="SMART" id="SM00240">
    <property type="entry name" value="FHA"/>
    <property type="match status" value="1"/>
</dbReference>
<dbReference type="FunFam" id="1.10.10.10:FF:000135">
    <property type="entry name" value="forkhead box protein G1"/>
    <property type="match status" value="1"/>
</dbReference>
<feature type="region of interest" description="Disordered" evidence="7">
    <location>
        <begin position="295"/>
        <end position="347"/>
    </location>
</feature>
<accession>A0A1R1PF19</accession>
<dbReference type="CDD" id="cd22701">
    <property type="entry name" value="FHA_FKH1-like"/>
    <property type="match status" value="1"/>
</dbReference>
<dbReference type="SMART" id="SM00339">
    <property type="entry name" value="FH"/>
    <property type="match status" value="1"/>
</dbReference>
<dbReference type="AlphaFoldDB" id="A0A1R1PF19"/>
<dbReference type="InterPro" id="IPR036388">
    <property type="entry name" value="WH-like_DNA-bd_sf"/>
</dbReference>
<evidence type="ECO:0000256" key="6">
    <source>
        <dbReference type="PROSITE-ProRule" id="PRU00089"/>
    </source>
</evidence>
<evidence type="ECO:0000259" key="8">
    <source>
        <dbReference type="PROSITE" id="PS50006"/>
    </source>
</evidence>
<dbReference type="PANTHER" id="PTHR45881:SF1">
    <property type="entry name" value="FORK HEAD PROTEIN HOMOLOG 2"/>
    <property type="match status" value="1"/>
</dbReference>
<dbReference type="CDD" id="cd20024">
    <property type="entry name" value="FH_FOXJ2-like"/>
    <property type="match status" value="1"/>
</dbReference>
<sequence length="540" mass="60105">METKVETVGAKTTRKRQRGGGSGGARVVREQTKKKSLKEMPFQKNVELGVGGEYREVNMYGQGYLDDETLNNRYMGEYRHHENGTKREDMKGYKAHALEGVPVQQVFHDRVFFDGYEVGLEAASLNAGFNRQMGAGFNNYGIESKQMHDARYSRAETGEYGHNGEDREGQVIHAYAKLEGPMFQYYIKELSVTLGRSSVAEGGADISLGNNKALSRKHARIFYNYADQEFYLEIYGKNGCFLNEQFISKGMVVPLRHKSLILMGNLSFAFLLPTDSPTPPPYMSHTEAYAPPLPNPSVINKIPPLPPHSTAPGPLETSRSFPYDGASRSRVSSGDASTPGTLVGDGITDSERASLIARFSSAGADMVRILPSTAKPPNLHNARRYTKPQLSYASLIAQAINSTENKRVTLNGIYTYIMTNYPYYREAQSGWQNSIRHNLSLNKAFIKVQRENNQPGKGAYWTINDNHKDQFDNGIYKRVRRSSKKRSADCSEVDTAESESKRSRNGTEGSVDTPVGCDDSLSTTIIDHNSFTPENSKLTC</sequence>
<dbReference type="InterPro" id="IPR030456">
    <property type="entry name" value="TF_fork_head_CS_2"/>
</dbReference>
<evidence type="ECO:0000256" key="2">
    <source>
        <dbReference type="ARBA" id="ARBA00023015"/>
    </source>
</evidence>
<dbReference type="InterPro" id="IPR036390">
    <property type="entry name" value="WH_DNA-bd_sf"/>
</dbReference>
<comment type="caution">
    <text evidence="10">The sequence shown here is derived from an EMBL/GenBank/DDBJ whole genome shotgun (WGS) entry which is preliminary data.</text>
</comment>
<evidence type="ECO:0000256" key="7">
    <source>
        <dbReference type="SAM" id="MobiDB-lite"/>
    </source>
</evidence>
<feature type="domain" description="Fork-head" evidence="9">
    <location>
        <begin position="387"/>
        <end position="481"/>
    </location>
</feature>
<feature type="compositionally biased region" description="Polar residues" evidence="7">
    <location>
        <begin position="329"/>
        <end position="340"/>
    </location>
</feature>
<proteinExistence type="predicted"/>
<dbReference type="PROSITE" id="PS00658">
    <property type="entry name" value="FORK_HEAD_2"/>
    <property type="match status" value="1"/>
</dbReference>
<dbReference type="GO" id="GO:0005634">
    <property type="term" value="C:nucleus"/>
    <property type="evidence" value="ECO:0007669"/>
    <property type="project" value="UniProtKB-SubCell"/>
</dbReference>
<keyword evidence="4" id="KW-0804">Transcription</keyword>
<dbReference type="PRINTS" id="PR00053">
    <property type="entry name" value="FORKHEAD"/>
</dbReference>
<dbReference type="InterPro" id="IPR001766">
    <property type="entry name" value="Fork_head_dom"/>
</dbReference>
<dbReference type="SUPFAM" id="SSF49879">
    <property type="entry name" value="SMAD/FHA domain"/>
    <property type="match status" value="1"/>
</dbReference>
<dbReference type="EMBL" id="LSSK01001527">
    <property type="protein sequence ID" value="OMH79519.1"/>
    <property type="molecule type" value="Genomic_DNA"/>
</dbReference>
<reference evidence="11" key="1">
    <citation type="submission" date="2017-01" db="EMBL/GenBank/DDBJ databases">
        <authorList>
            <person name="Wang Y."/>
            <person name="White M."/>
            <person name="Kvist S."/>
            <person name="Moncalvo J.-M."/>
        </authorList>
    </citation>
    <scope>NUCLEOTIDE SEQUENCE [LARGE SCALE GENOMIC DNA]</scope>
    <source>
        <strain evidence="11">COL-18-3</strain>
    </source>
</reference>
<keyword evidence="3 6" id="KW-0238">DNA-binding</keyword>
<dbReference type="PROSITE" id="PS50039">
    <property type="entry name" value="FORK_HEAD_3"/>
    <property type="match status" value="1"/>
</dbReference>
<evidence type="ECO:0000256" key="1">
    <source>
        <dbReference type="ARBA" id="ARBA00004123"/>
    </source>
</evidence>
<dbReference type="OrthoDB" id="5954824at2759"/>
<dbReference type="GO" id="GO:0000981">
    <property type="term" value="F:DNA-binding transcription factor activity, RNA polymerase II-specific"/>
    <property type="evidence" value="ECO:0007669"/>
    <property type="project" value="TreeGrafter"/>
</dbReference>
<evidence type="ECO:0000256" key="5">
    <source>
        <dbReference type="ARBA" id="ARBA00023242"/>
    </source>
</evidence>
<feature type="region of interest" description="Disordered" evidence="7">
    <location>
        <begin position="486"/>
        <end position="519"/>
    </location>
</feature>
<evidence type="ECO:0000313" key="11">
    <source>
        <dbReference type="Proteomes" id="UP000188320"/>
    </source>
</evidence>
<dbReference type="Proteomes" id="UP000188320">
    <property type="component" value="Unassembled WGS sequence"/>
</dbReference>
<evidence type="ECO:0000256" key="3">
    <source>
        <dbReference type="ARBA" id="ARBA00023125"/>
    </source>
</evidence>
<dbReference type="Gene3D" id="1.10.10.10">
    <property type="entry name" value="Winged helix-like DNA-binding domain superfamily/Winged helix DNA-binding domain"/>
    <property type="match status" value="1"/>
</dbReference>
<feature type="domain" description="FHA" evidence="8">
    <location>
        <begin position="192"/>
        <end position="247"/>
    </location>
</feature>
<dbReference type="Pfam" id="PF00498">
    <property type="entry name" value="FHA"/>
    <property type="match status" value="1"/>
</dbReference>
<feature type="DNA-binding region" description="Fork-head" evidence="6">
    <location>
        <begin position="387"/>
        <end position="481"/>
    </location>
</feature>
<comment type="subcellular location">
    <subcellularLocation>
        <location evidence="1 6">Nucleus</location>
    </subcellularLocation>
</comment>
<name>A0A1R1PF19_ZANCU</name>
<dbReference type="SUPFAM" id="SSF46785">
    <property type="entry name" value="Winged helix' DNA-binding domain"/>
    <property type="match status" value="1"/>
</dbReference>
<keyword evidence="11" id="KW-1185">Reference proteome</keyword>
<dbReference type="InterPro" id="IPR000253">
    <property type="entry name" value="FHA_dom"/>
</dbReference>
<feature type="region of interest" description="Disordered" evidence="7">
    <location>
        <begin position="1"/>
        <end position="33"/>
    </location>
</feature>
<evidence type="ECO:0000313" key="10">
    <source>
        <dbReference type="EMBL" id="OMH79519.1"/>
    </source>
</evidence>
<dbReference type="GO" id="GO:0000978">
    <property type="term" value="F:RNA polymerase II cis-regulatory region sequence-specific DNA binding"/>
    <property type="evidence" value="ECO:0007669"/>
    <property type="project" value="TreeGrafter"/>
</dbReference>
<keyword evidence="2" id="KW-0805">Transcription regulation</keyword>
<dbReference type="InterPro" id="IPR018122">
    <property type="entry name" value="TF_fork_head_CS_1"/>
</dbReference>
<dbReference type="Pfam" id="PF00250">
    <property type="entry name" value="Forkhead"/>
    <property type="match status" value="1"/>
</dbReference>
<dbReference type="Gene3D" id="2.60.200.20">
    <property type="match status" value="1"/>
</dbReference>
<dbReference type="PROSITE" id="PS50006">
    <property type="entry name" value="FHA_DOMAIN"/>
    <property type="match status" value="1"/>
</dbReference>
<evidence type="ECO:0000259" key="9">
    <source>
        <dbReference type="PROSITE" id="PS50039"/>
    </source>
</evidence>
<dbReference type="PROSITE" id="PS00657">
    <property type="entry name" value="FORK_HEAD_1"/>
    <property type="match status" value="1"/>
</dbReference>
<protein>
    <submittedName>
        <fullName evidence="10">Forkhead box protein K2</fullName>
    </submittedName>
</protein>
<evidence type="ECO:0000256" key="4">
    <source>
        <dbReference type="ARBA" id="ARBA00023163"/>
    </source>
</evidence>
<organism evidence="10 11">
    <name type="scientific">Zancudomyces culisetae</name>
    <name type="common">Gut fungus</name>
    <name type="synonym">Smittium culisetae</name>
    <dbReference type="NCBI Taxonomy" id="1213189"/>
    <lineage>
        <taxon>Eukaryota</taxon>
        <taxon>Fungi</taxon>
        <taxon>Fungi incertae sedis</taxon>
        <taxon>Zoopagomycota</taxon>
        <taxon>Kickxellomycotina</taxon>
        <taxon>Harpellomycetes</taxon>
        <taxon>Harpellales</taxon>
        <taxon>Legeriomycetaceae</taxon>
        <taxon>Zancudomyces</taxon>
    </lineage>
</organism>
<keyword evidence="5 6" id="KW-0539">Nucleus</keyword>